<dbReference type="PANTHER" id="PTHR43507">
    <property type="entry name" value="NADH-UBIQUINONE OXIDOREDUCTASE CHAIN 4"/>
    <property type="match status" value="1"/>
</dbReference>
<dbReference type="PANTHER" id="PTHR43507:SF21">
    <property type="entry name" value="NAD(P)H-QUINONE OXIDOREDUCTASE CHAIN 4, CHLOROPLASTIC"/>
    <property type="match status" value="1"/>
</dbReference>
<feature type="transmembrane region" description="Helical" evidence="8">
    <location>
        <begin position="215"/>
        <end position="237"/>
    </location>
</feature>
<evidence type="ECO:0000256" key="2">
    <source>
        <dbReference type="ARBA" id="ARBA00009025"/>
    </source>
</evidence>
<dbReference type="NCBIfam" id="TIGR01972">
    <property type="entry name" value="NDH_I_M"/>
    <property type="match status" value="1"/>
</dbReference>
<evidence type="ECO:0000256" key="4">
    <source>
        <dbReference type="ARBA" id="ARBA00022989"/>
    </source>
</evidence>
<comment type="similarity">
    <text evidence="2">Belongs to the complex I subunit 4 family.</text>
</comment>
<keyword evidence="4 8" id="KW-1133">Transmembrane helix</keyword>
<evidence type="ECO:0000256" key="7">
    <source>
        <dbReference type="RuleBase" id="RU000320"/>
    </source>
</evidence>
<organism evidence="10 11">
    <name type="scientific">Acaryochloris marina (strain MBIC 11017)</name>
    <dbReference type="NCBI Taxonomy" id="329726"/>
    <lineage>
        <taxon>Bacteria</taxon>
        <taxon>Bacillati</taxon>
        <taxon>Cyanobacteriota</taxon>
        <taxon>Cyanophyceae</taxon>
        <taxon>Acaryochloridales</taxon>
        <taxon>Acaryochloridaceae</taxon>
        <taxon>Acaryochloris</taxon>
    </lineage>
</organism>
<dbReference type="Pfam" id="PF00361">
    <property type="entry name" value="Proton_antipo_M"/>
    <property type="match status" value="1"/>
</dbReference>
<dbReference type="GO" id="GO:0003954">
    <property type="term" value="F:NADH dehydrogenase activity"/>
    <property type="evidence" value="ECO:0007669"/>
    <property type="project" value="TreeGrafter"/>
</dbReference>
<dbReference type="HOGENOM" id="CLU_007100_4_4_3"/>
<feature type="transmembrane region" description="Helical" evidence="8">
    <location>
        <begin position="461"/>
        <end position="481"/>
    </location>
</feature>
<reference evidence="10 11" key="1">
    <citation type="journal article" date="2008" name="Proc. Natl. Acad. Sci. U.S.A.">
        <title>Niche adaptation and genome expansion in the chlorophyll d-producing cyanobacterium Acaryochloris marina.</title>
        <authorList>
            <person name="Swingley W.D."/>
            <person name="Chen M."/>
            <person name="Cheung P.C."/>
            <person name="Conrad A.L."/>
            <person name="Dejesa L.C."/>
            <person name="Hao J."/>
            <person name="Honchak B.M."/>
            <person name="Karbach L.E."/>
            <person name="Kurdoglu A."/>
            <person name="Lahiri S."/>
            <person name="Mastrian S.D."/>
            <person name="Miyashita H."/>
            <person name="Page L."/>
            <person name="Ramakrishna P."/>
            <person name="Satoh S."/>
            <person name="Sattley W.M."/>
            <person name="Shimada Y."/>
            <person name="Taylor H.L."/>
            <person name="Tomo T."/>
            <person name="Tsuchiya T."/>
            <person name="Wang Z.T."/>
            <person name="Raymond J."/>
            <person name="Mimuro M."/>
            <person name="Blankenship R.E."/>
            <person name="Touchman J.W."/>
        </authorList>
    </citation>
    <scope>NUCLEOTIDE SEQUENCE [LARGE SCALE GENOMIC DNA]</scope>
    <source>
        <strain evidence="11">MBIC 11017</strain>
    </source>
</reference>
<dbReference type="InterPro" id="IPR010227">
    <property type="entry name" value="NADH_Q_OxRdtase_chainM/4"/>
</dbReference>
<dbReference type="RefSeq" id="WP_012165579.1">
    <property type="nucleotide sequence ID" value="NC_009925.1"/>
</dbReference>
<evidence type="ECO:0000259" key="9">
    <source>
        <dbReference type="Pfam" id="PF00361"/>
    </source>
</evidence>
<gene>
    <name evidence="10" type="primary">ndhM</name>
    <name evidence="10" type="ordered locus">AM1_5378</name>
</gene>
<dbReference type="GO" id="GO:0008137">
    <property type="term" value="F:NADH dehydrogenase (ubiquinone) activity"/>
    <property type="evidence" value="ECO:0007669"/>
    <property type="project" value="InterPro"/>
</dbReference>
<dbReference type="STRING" id="329726.AM1_5378"/>
<sequence length="529" mass="57777">MLSVLVWFPLFGVLLLALLPKSIDANKYARSVALVVAGLVFVWTVYIAILFNPKQVTMQFGEFIPWIKAIGLNYHLAVDGLSLPLLGLNSLLTFIAIWSTDPEVERPRFYYALMLLLNSSVAGAFLAQDVLLFFLFYELEIIPLYFLIAIWGGARRSYAATKFLLYTAFSGIVLLATFLGIVWLSGASSFAYEPLRAIIVGASDTPSGLTLKLQLILMVGILLGFGIKIPFFPLHTWLPDAHVEASTPVSVLLAGVLLKLGTYGLLRYGVGLLPDAWVYLGPWLAIWAAVSALYGTSCAISQQDMKKVVAYASIAHMAFILLAAAASTELSMIAAVCQMVSHGLISALLFLLVGVVYKKTGSRDMFFLRGLLNPERGLPLIGSMMILGVMASAGIPGMVGFISEFLTFRGSYPIFPVQTLVCMIATGLTAVYFLLMINRVFFGRLPDELDRIPTVTWSDRLPAAILVALIFLLGIQPNFIVRWSETQIAALIPYNPRPPQIMITNIPDQSMANASSSIVASSPQIEITE</sequence>
<dbReference type="eggNOG" id="COG1008">
    <property type="taxonomic scope" value="Bacteria"/>
</dbReference>
<feature type="transmembrane region" description="Helical" evidence="8">
    <location>
        <begin position="308"/>
        <end position="326"/>
    </location>
</feature>
<protein>
    <submittedName>
        <fullName evidence="10">Proton-translocating NAD(P)H-quinone oxidoreductase, chain M</fullName>
    </submittedName>
</protein>
<feature type="transmembrane region" description="Helical" evidence="8">
    <location>
        <begin position="249"/>
        <end position="270"/>
    </location>
</feature>
<dbReference type="AlphaFoldDB" id="B0CBT4"/>
<evidence type="ECO:0000256" key="8">
    <source>
        <dbReference type="SAM" id="Phobius"/>
    </source>
</evidence>
<comment type="subcellular location">
    <subcellularLocation>
        <location evidence="1">Endomembrane system</location>
        <topology evidence="1">Multi-pass membrane protein</topology>
    </subcellularLocation>
    <subcellularLocation>
        <location evidence="7">Membrane</location>
        <topology evidence="7">Multi-pass membrane protein</topology>
    </subcellularLocation>
</comment>
<feature type="transmembrane region" description="Helical" evidence="8">
    <location>
        <begin position="32"/>
        <end position="52"/>
    </location>
</feature>
<evidence type="ECO:0000256" key="5">
    <source>
        <dbReference type="ARBA" id="ARBA00023136"/>
    </source>
</evidence>
<dbReference type="PRINTS" id="PR01437">
    <property type="entry name" value="NUOXDRDTASE4"/>
</dbReference>
<dbReference type="Proteomes" id="UP000000268">
    <property type="component" value="Chromosome"/>
</dbReference>
<dbReference type="GO" id="GO:0048039">
    <property type="term" value="F:ubiquinone binding"/>
    <property type="evidence" value="ECO:0007669"/>
    <property type="project" value="TreeGrafter"/>
</dbReference>
<feature type="transmembrane region" description="Helical" evidence="8">
    <location>
        <begin position="414"/>
        <end position="435"/>
    </location>
</feature>
<dbReference type="GO" id="GO:0015990">
    <property type="term" value="P:electron transport coupled proton transport"/>
    <property type="evidence" value="ECO:0007669"/>
    <property type="project" value="TreeGrafter"/>
</dbReference>
<dbReference type="EMBL" id="CP000828">
    <property type="protein sequence ID" value="ABW30334.1"/>
    <property type="molecule type" value="Genomic_DNA"/>
</dbReference>
<feature type="transmembrane region" description="Helical" evidence="8">
    <location>
        <begin position="6"/>
        <end position="23"/>
    </location>
</feature>
<feature type="transmembrane region" description="Helical" evidence="8">
    <location>
        <begin position="276"/>
        <end position="296"/>
    </location>
</feature>
<feature type="domain" description="NADH:quinone oxidoreductase/Mrp antiporter transmembrane" evidence="9">
    <location>
        <begin position="127"/>
        <end position="429"/>
    </location>
</feature>
<feature type="transmembrane region" description="Helical" evidence="8">
    <location>
        <begin position="378"/>
        <end position="402"/>
    </location>
</feature>
<proteinExistence type="inferred from homology"/>
<keyword evidence="11" id="KW-1185">Reference proteome</keyword>
<dbReference type="NCBIfam" id="NF005060">
    <property type="entry name" value="PRK06473.1"/>
    <property type="match status" value="1"/>
</dbReference>
<feature type="transmembrane region" description="Helical" evidence="8">
    <location>
        <begin position="72"/>
        <end position="97"/>
    </location>
</feature>
<dbReference type="InterPro" id="IPR001750">
    <property type="entry name" value="ND/Mrp_TM"/>
</dbReference>
<dbReference type="InterPro" id="IPR003918">
    <property type="entry name" value="NADH_UbQ_OxRdtase"/>
</dbReference>
<dbReference type="KEGG" id="amr:AM1_5378"/>
<dbReference type="GO" id="GO:0016020">
    <property type="term" value="C:membrane"/>
    <property type="evidence" value="ECO:0007669"/>
    <property type="project" value="UniProtKB-SubCell"/>
</dbReference>
<feature type="transmembrane region" description="Helical" evidence="8">
    <location>
        <begin position="163"/>
        <end position="184"/>
    </location>
</feature>
<evidence type="ECO:0000256" key="6">
    <source>
        <dbReference type="ARBA" id="ARBA00025624"/>
    </source>
</evidence>
<dbReference type="OrthoDB" id="9811718at2"/>
<accession>B0CBT4</accession>
<evidence type="ECO:0000256" key="3">
    <source>
        <dbReference type="ARBA" id="ARBA00022692"/>
    </source>
</evidence>
<evidence type="ECO:0000313" key="10">
    <source>
        <dbReference type="EMBL" id="ABW30334.1"/>
    </source>
</evidence>
<evidence type="ECO:0000313" key="11">
    <source>
        <dbReference type="Proteomes" id="UP000000268"/>
    </source>
</evidence>
<keyword evidence="5 8" id="KW-0472">Membrane</keyword>
<comment type="function">
    <text evidence="6">NDH-1 shuttles electrons from NAD(P)H, via FMN and iron-sulfur (Fe-S) centers, to quinones in the respiratory chain. The immediate electron acceptor for the enzyme in this species is believed to be plastoquinone. Couples the redox reaction to proton translocation (for every two electrons transferred, four hydrogen ions are translocated across the cytoplasmic membrane), and thus conserves the redox energy in a proton gradient.</text>
</comment>
<feature type="transmembrane region" description="Helical" evidence="8">
    <location>
        <begin position="332"/>
        <end position="357"/>
    </location>
</feature>
<keyword evidence="3 7" id="KW-0812">Transmembrane</keyword>
<feature type="transmembrane region" description="Helical" evidence="8">
    <location>
        <begin position="133"/>
        <end position="151"/>
    </location>
</feature>
<feature type="transmembrane region" description="Helical" evidence="8">
    <location>
        <begin position="109"/>
        <end position="127"/>
    </location>
</feature>
<dbReference type="GO" id="GO:0012505">
    <property type="term" value="C:endomembrane system"/>
    <property type="evidence" value="ECO:0007669"/>
    <property type="project" value="UniProtKB-SubCell"/>
</dbReference>
<dbReference type="GO" id="GO:0042773">
    <property type="term" value="P:ATP synthesis coupled electron transport"/>
    <property type="evidence" value="ECO:0007669"/>
    <property type="project" value="InterPro"/>
</dbReference>
<name>B0CBT4_ACAM1</name>
<evidence type="ECO:0000256" key="1">
    <source>
        <dbReference type="ARBA" id="ARBA00004127"/>
    </source>
</evidence>